<dbReference type="PANTHER" id="PTHR42886:SF87">
    <property type="entry name" value="AB HYDROLASE-1 DOMAIN-CONTAINING PROTEIN"/>
    <property type="match status" value="1"/>
</dbReference>
<dbReference type="SUPFAM" id="SSF53474">
    <property type="entry name" value="alpha/beta-Hydrolases"/>
    <property type="match status" value="1"/>
</dbReference>
<keyword evidence="4" id="KW-1185">Reference proteome</keyword>
<feature type="domain" description="AB hydrolase-1" evidence="2">
    <location>
        <begin position="96"/>
        <end position="244"/>
    </location>
</feature>
<name>A0A6A6X343_9PLEO</name>
<dbReference type="InterPro" id="IPR029058">
    <property type="entry name" value="AB_hydrolase_fold"/>
</dbReference>
<keyword evidence="1" id="KW-0732">Signal</keyword>
<dbReference type="Pfam" id="PF12697">
    <property type="entry name" value="Abhydrolase_6"/>
    <property type="match status" value="1"/>
</dbReference>
<dbReference type="InterPro" id="IPR000073">
    <property type="entry name" value="AB_hydrolase_1"/>
</dbReference>
<protein>
    <recommendedName>
        <fullName evidence="2">AB hydrolase-1 domain-containing protein</fullName>
    </recommendedName>
</protein>
<evidence type="ECO:0000259" key="2">
    <source>
        <dbReference type="Pfam" id="PF12697"/>
    </source>
</evidence>
<gene>
    <name evidence="3" type="ORF">K505DRAFT_250928</name>
</gene>
<sequence>MVVSTFLALVLAGFAAAKTCTNFTIPVDISSRQGVFRKVPLDVNLDASAFMLEFTNIGQNYTAVLLQDYQTLKGSYKISAKFCHPDGGIKGSVVQVLTHGIGFDKTYWDLSFNNYNYSYVEVAVREGYSTLAIDRLGIGNSSHGDPFNVIQARAEVEALNVITTKLRNGQIPEIKHSFDKVVHVGHSFGSVQSYWLSSLYPNNTDGLILTGWSANGSWLPATIAGFNLHIARLNQPLRLGNTLSQAARRTFRPWSSGGELIRGVQFLLRSIKVSLSTKDIWNELGTTEVANLITGYNQTDIPLNYPPGYLTWSDFTANVGAFLLPGHYDIALGLVAESTKQPVTAGELLTIGSSPPSSSFSGPVLVVTGRQDTIFCGGDCLATGTDAASIPAEAAVLFPDASAFEAYIHPDTAHGINVHYNASAAYEVIQSWLGAHDLGA</sequence>
<dbReference type="Gene3D" id="3.40.50.1820">
    <property type="entry name" value="alpha/beta hydrolase"/>
    <property type="match status" value="1"/>
</dbReference>
<dbReference type="AlphaFoldDB" id="A0A6A6X343"/>
<dbReference type="PANTHER" id="PTHR42886">
    <property type="entry name" value="RE40534P-RELATED"/>
    <property type="match status" value="1"/>
</dbReference>
<evidence type="ECO:0000313" key="4">
    <source>
        <dbReference type="Proteomes" id="UP000799757"/>
    </source>
</evidence>
<dbReference type="OrthoDB" id="190201at2759"/>
<proteinExistence type="predicted"/>
<organism evidence="3 4">
    <name type="scientific">Melanomma pulvis-pyrius CBS 109.77</name>
    <dbReference type="NCBI Taxonomy" id="1314802"/>
    <lineage>
        <taxon>Eukaryota</taxon>
        <taxon>Fungi</taxon>
        <taxon>Dikarya</taxon>
        <taxon>Ascomycota</taxon>
        <taxon>Pezizomycotina</taxon>
        <taxon>Dothideomycetes</taxon>
        <taxon>Pleosporomycetidae</taxon>
        <taxon>Pleosporales</taxon>
        <taxon>Melanommataceae</taxon>
        <taxon>Melanomma</taxon>
    </lineage>
</organism>
<reference evidence="3" key="1">
    <citation type="journal article" date="2020" name="Stud. Mycol.">
        <title>101 Dothideomycetes genomes: a test case for predicting lifestyles and emergence of pathogens.</title>
        <authorList>
            <person name="Haridas S."/>
            <person name="Albert R."/>
            <person name="Binder M."/>
            <person name="Bloem J."/>
            <person name="Labutti K."/>
            <person name="Salamov A."/>
            <person name="Andreopoulos B."/>
            <person name="Baker S."/>
            <person name="Barry K."/>
            <person name="Bills G."/>
            <person name="Bluhm B."/>
            <person name="Cannon C."/>
            <person name="Castanera R."/>
            <person name="Culley D."/>
            <person name="Daum C."/>
            <person name="Ezra D."/>
            <person name="Gonzalez J."/>
            <person name="Henrissat B."/>
            <person name="Kuo A."/>
            <person name="Liang C."/>
            <person name="Lipzen A."/>
            <person name="Lutzoni F."/>
            <person name="Magnuson J."/>
            <person name="Mondo S."/>
            <person name="Nolan M."/>
            <person name="Ohm R."/>
            <person name="Pangilinan J."/>
            <person name="Park H.-J."/>
            <person name="Ramirez L."/>
            <person name="Alfaro M."/>
            <person name="Sun H."/>
            <person name="Tritt A."/>
            <person name="Yoshinaga Y."/>
            <person name="Zwiers L.-H."/>
            <person name="Turgeon B."/>
            <person name="Goodwin S."/>
            <person name="Spatafora J."/>
            <person name="Crous P."/>
            <person name="Grigoriev I."/>
        </authorList>
    </citation>
    <scope>NUCLEOTIDE SEQUENCE</scope>
    <source>
        <strain evidence="3">CBS 109.77</strain>
    </source>
</reference>
<evidence type="ECO:0000313" key="3">
    <source>
        <dbReference type="EMBL" id="KAF2790543.1"/>
    </source>
</evidence>
<feature type="signal peptide" evidence="1">
    <location>
        <begin position="1"/>
        <end position="17"/>
    </location>
</feature>
<dbReference type="Proteomes" id="UP000799757">
    <property type="component" value="Unassembled WGS sequence"/>
</dbReference>
<feature type="chain" id="PRO_5025512318" description="AB hydrolase-1 domain-containing protein" evidence="1">
    <location>
        <begin position="18"/>
        <end position="440"/>
    </location>
</feature>
<accession>A0A6A6X343</accession>
<dbReference type="EMBL" id="MU002067">
    <property type="protein sequence ID" value="KAF2790543.1"/>
    <property type="molecule type" value="Genomic_DNA"/>
</dbReference>
<evidence type="ECO:0000256" key="1">
    <source>
        <dbReference type="SAM" id="SignalP"/>
    </source>
</evidence>